<dbReference type="Gene3D" id="3.80.10.10">
    <property type="entry name" value="Ribonuclease Inhibitor"/>
    <property type="match status" value="1"/>
</dbReference>
<proteinExistence type="predicted"/>
<keyword evidence="2" id="KW-0963">Cytoplasm</keyword>
<evidence type="ECO:0000313" key="5">
    <source>
        <dbReference type="Proteomes" id="UP001162164"/>
    </source>
</evidence>
<evidence type="ECO:0000256" key="2">
    <source>
        <dbReference type="ARBA" id="ARBA00022490"/>
    </source>
</evidence>
<keyword evidence="3" id="KW-0206">Cytoskeleton</keyword>
<evidence type="ECO:0000256" key="1">
    <source>
        <dbReference type="ARBA" id="ARBA00004245"/>
    </source>
</evidence>
<dbReference type="SUPFAM" id="SSF52047">
    <property type="entry name" value="RNI-like"/>
    <property type="match status" value="1"/>
</dbReference>
<name>A0ABQ9JSV9_9CUCU</name>
<dbReference type="InterPro" id="IPR004934">
    <property type="entry name" value="TMOD"/>
</dbReference>
<dbReference type="InterPro" id="IPR032675">
    <property type="entry name" value="LRR_dom_sf"/>
</dbReference>
<keyword evidence="5" id="KW-1185">Reference proteome</keyword>
<comment type="subcellular location">
    <subcellularLocation>
        <location evidence="1">Cytoplasm</location>
        <location evidence="1">Cytoskeleton</location>
    </subcellularLocation>
</comment>
<dbReference type="Proteomes" id="UP001162164">
    <property type="component" value="Unassembled WGS sequence"/>
</dbReference>
<dbReference type="EMBL" id="JAPWTJ010000238">
    <property type="protein sequence ID" value="KAJ8980747.1"/>
    <property type="molecule type" value="Genomic_DNA"/>
</dbReference>
<accession>A0ABQ9JSV9</accession>
<organism evidence="4 5">
    <name type="scientific">Molorchus minor</name>
    <dbReference type="NCBI Taxonomy" id="1323400"/>
    <lineage>
        <taxon>Eukaryota</taxon>
        <taxon>Metazoa</taxon>
        <taxon>Ecdysozoa</taxon>
        <taxon>Arthropoda</taxon>
        <taxon>Hexapoda</taxon>
        <taxon>Insecta</taxon>
        <taxon>Pterygota</taxon>
        <taxon>Neoptera</taxon>
        <taxon>Endopterygota</taxon>
        <taxon>Coleoptera</taxon>
        <taxon>Polyphaga</taxon>
        <taxon>Cucujiformia</taxon>
        <taxon>Chrysomeloidea</taxon>
        <taxon>Cerambycidae</taxon>
        <taxon>Lamiinae</taxon>
        <taxon>Monochamini</taxon>
        <taxon>Molorchus</taxon>
    </lineage>
</organism>
<evidence type="ECO:0000256" key="3">
    <source>
        <dbReference type="ARBA" id="ARBA00023212"/>
    </source>
</evidence>
<gene>
    <name evidence="4" type="ORF">NQ317_011396</name>
</gene>
<evidence type="ECO:0008006" key="6">
    <source>
        <dbReference type="Google" id="ProtNLM"/>
    </source>
</evidence>
<evidence type="ECO:0000313" key="4">
    <source>
        <dbReference type="EMBL" id="KAJ8980747.1"/>
    </source>
</evidence>
<dbReference type="PANTHER" id="PTHR10901:SF6">
    <property type="entry name" value="TROPOMODULIN, ISOFORM N"/>
    <property type="match status" value="1"/>
</dbReference>
<dbReference type="Pfam" id="PF03250">
    <property type="entry name" value="Tropomodulin"/>
    <property type="match status" value="1"/>
</dbReference>
<sequence length="388" mass="44187">MITKDIKLLFFIYFQTSTKTTTTTMTTPAKLYGKDLSVYDDIDVDDLLNKLTPEEISVLAKEVDPDDTFLPPSQRNSYECDKDPTGPLNRKKLIEHINKEAIETPDKPEAKPYIAGTWIPPPPPLKEQEADEQIAVDLGDEYEHALTNASQEEIIDLAAILGFHSMMNQDQYHASLLNKGQPVGLGWDGITKASKQKIYPIDPPNMTDTDETIKKVQDDEINFVDLNWNNIKNISDEKFSNLFEALANNTHLETLSLANSGLTDKQVEGLSQALEKNETLKVVNVETNFISPNGIVRLIKALLKKKTVEEFRATNQRSQVLGNKIEMEITQLIEKNPTILRLGLHLEYNDARHRIATHLQRNIDTIRKNLTLRLQFRFFNHRKTPLIK</sequence>
<protein>
    <recommendedName>
        <fullName evidence="6">Tropomodulin</fullName>
    </recommendedName>
</protein>
<dbReference type="PANTHER" id="PTHR10901">
    <property type="entry name" value="TROPOMODULIN"/>
    <property type="match status" value="1"/>
</dbReference>
<comment type="caution">
    <text evidence="4">The sequence shown here is derived from an EMBL/GenBank/DDBJ whole genome shotgun (WGS) entry which is preliminary data.</text>
</comment>
<reference evidence="4" key="1">
    <citation type="journal article" date="2023" name="Insect Mol. Biol.">
        <title>Genome sequencing provides insights into the evolution of gene families encoding plant cell wall-degrading enzymes in longhorned beetles.</title>
        <authorList>
            <person name="Shin N.R."/>
            <person name="Okamura Y."/>
            <person name="Kirsch R."/>
            <person name="Pauchet Y."/>
        </authorList>
    </citation>
    <scope>NUCLEOTIDE SEQUENCE</scope>
    <source>
        <strain evidence="4">MMC_N1</strain>
    </source>
</reference>